<sequence length="384" mass="42934">MKNLVSLRHLTAADQLISGIAEIGRLSCLQRLHVFEVRTQAGYTIRELRDLNELRGSLYVRNLENVESKNKAGATYPSWLKTQWLTDLNIVFLSGCRRWESLPPLAQLPSLKVLWIQGMDATKSIGRELLGPGGEVFRRLEELVLDDMPELREFLGDRRFFPRLRSVVIKDCNKLKTLPPLPSNLTELTVLDHGFWMPYFDDTGTAPVGSVVSSLCVYNCPVLIAGFCVSLKEEDSLSSLQTLSIDDISLLTGLTASKNLACLQNLEIHSCLKIICSTTEQEKAIEDLTFLQTLCFNGCANLRSLPKLRGLRYLKKLIVSNCPQTQSLPKKGLPASLKVLEIASCHPLLKERCGKECGSNWESIRHIPRVEIDGEVIQEEASGN</sequence>
<proteinExistence type="predicted"/>
<dbReference type="Proteomes" id="UP000287651">
    <property type="component" value="Unassembled WGS sequence"/>
</dbReference>
<dbReference type="EMBL" id="AMZH03013361">
    <property type="protein sequence ID" value="RRT49417.1"/>
    <property type="molecule type" value="Genomic_DNA"/>
</dbReference>
<accession>A0A426YCH6</accession>
<name>A0A426YCH6_ENSVE</name>
<dbReference type="PANTHER" id="PTHR47186">
    <property type="entry name" value="LEUCINE-RICH REPEAT-CONTAINING PROTEIN 57"/>
    <property type="match status" value="1"/>
</dbReference>
<evidence type="ECO:0000259" key="1">
    <source>
        <dbReference type="Pfam" id="PF25019"/>
    </source>
</evidence>
<dbReference type="SUPFAM" id="SSF52058">
    <property type="entry name" value="L domain-like"/>
    <property type="match status" value="2"/>
</dbReference>
<feature type="domain" description="R13L1/DRL21-like LRR repeat region" evidence="1">
    <location>
        <begin position="72"/>
        <end position="119"/>
    </location>
</feature>
<evidence type="ECO:0000313" key="3">
    <source>
        <dbReference type="Proteomes" id="UP000287651"/>
    </source>
</evidence>
<dbReference type="PANTHER" id="PTHR47186:SF3">
    <property type="entry name" value="OS09G0267800 PROTEIN"/>
    <property type="match status" value="1"/>
</dbReference>
<dbReference type="InterPro" id="IPR056789">
    <property type="entry name" value="LRR_R13L1-DRL21"/>
</dbReference>
<protein>
    <recommendedName>
        <fullName evidence="1">R13L1/DRL21-like LRR repeat region domain-containing protein</fullName>
    </recommendedName>
</protein>
<comment type="caution">
    <text evidence="2">The sequence shown here is derived from an EMBL/GenBank/DDBJ whole genome shotgun (WGS) entry which is preliminary data.</text>
</comment>
<dbReference type="Gene3D" id="3.80.10.10">
    <property type="entry name" value="Ribonuclease Inhibitor"/>
    <property type="match status" value="2"/>
</dbReference>
<reference evidence="2 3" key="1">
    <citation type="journal article" date="2014" name="Agronomy (Basel)">
        <title>A Draft Genome Sequence for Ensete ventricosum, the Drought-Tolerant Tree Against Hunger.</title>
        <authorList>
            <person name="Harrison J."/>
            <person name="Moore K.A."/>
            <person name="Paszkiewicz K."/>
            <person name="Jones T."/>
            <person name="Grant M."/>
            <person name="Ambacheew D."/>
            <person name="Muzemil S."/>
            <person name="Studholme D.J."/>
        </authorList>
    </citation>
    <scope>NUCLEOTIDE SEQUENCE [LARGE SCALE GENOMIC DNA]</scope>
</reference>
<evidence type="ECO:0000313" key="2">
    <source>
        <dbReference type="EMBL" id="RRT49417.1"/>
    </source>
</evidence>
<dbReference type="InterPro" id="IPR032675">
    <property type="entry name" value="LRR_dom_sf"/>
</dbReference>
<organism evidence="2 3">
    <name type="scientific">Ensete ventricosum</name>
    <name type="common">Abyssinian banana</name>
    <name type="synonym">Musa ensete</name>
    <dbReference type="NCBI Taxonomy" id="4639"/>
    <lineage>
        <taxon>Eukaryota</taxon>
        <taxon>Viridiplantae</taxon>
        <taxon>Streptophyta</taxon>
        <taxon>Embryophyta</taxon>
        <taxon>Tracheophyta</taxon>
        <taxon>Spermatophyta</taxon>
        <taxon>Magnoliopsida</taxon>
        <taxon>Liliopsida</taxon>
        <taxon>Zingiberales</taxon>
        <taxon>Musaceae</taxon>
        <taxon>Ensete</taxon>
    </lineage>
</organism>
<gene>
    <name evidence="2" type="ORF">B296_00029928</name>
</gene>
<dbReference type="Pfam" id="PF25019">
    <property type="entry name" value="LRR_R13L1-DRL21"/>
    <property type="match status" value="1"/>
</dbReference>
<dbReference type="AlphaFoldDB" id="A0A426YCH6"/>